<evidence type="ECO:0000259" key="1">
    <source>
        <dbReference type="Pfam" id="PF12705"/>
    </source>
</evidence>
<proteinExistence type="predicted"/>
<dbReference type="Gene3D" id="3.90.320.10">
    <property type="match status" value="1"/>
</dbReference>
<dbReference type="AlphaFoldDB" id="A0A5B9QB29"/>
<gene>
    <name evidence="2" type="ORF">Pr1d_35490</name>
</gene>
<sequence>MSNDNTTAIWNVCSPSRWPAAPERMSFSTLLELESCPRRWALKWAEYSGLWEGRGYPLLPVQSSLEGTVVHRAIGRINAAISAKGCTSVRDASAVTALRELGGYTVVIKECIIEGLRSYATNPRALPVLETIRQRLTARLPELRSLVQMHVSRLTLGDQAPNTTRLRKSRSPMGRRPLVDGTYTELEVRDAAIGWQGFIDFLSLSATVCEIRDFKTGSPKPADNLQISAYAVLWSADAELNPTRRCANRLILSYSQHETEIPAPNDEAMAVLREELRQRTATALESIAQELPDARPGVDNCAFCPVRHLCDEYWNWLPNSSAVLETPQPYFSDVEVTLTGRHGPLSWDGCMYDPIASRHTNILMRTANLQFELRTGQRLRLLNVHINVPQQVDDQKESHICVVKMGTTSEAFLCSP</sequence>
<dbReference type="InterPro" id="IPR038726">
    <property type="entry name" value="PDDEXK_AddAB-type"/>
</dbReference>
<dbReference type="EMBL" id="CP042913">
    <property type="protein sequence ID" value="QEG36237.1"/>
    <property type="molecule type" value="Genomic_DNA"/>
</dbReference>
<dbReference type="KEGG" id="bgok:Pr1d_35490"/>
<accession>A0A5B9QB29</accession>
<protein>
    <submittedName>
        <fullName evidence="2">PD-(D/E)XK nuclease superfamily protein</fullName>
    </submittedName>
</protein>
<organism evidence="2 3">
    <name type="scientific">Bythopirellula goksoeyrii</name>
    <dbReference type="NCBI Taxonomy" id="1400387"/>
    <lineage>
        <taxon>Bacteria</taxon>
        <taxon>Pseudomonadati</taxon>
        <taxon>Planctomycetota</taxon>
        <taxon>Planctomycetia</taxon>
        <taxon>Pirellulales</taxon>
        <taxon>Lacipirellulaceae</taxon>
        <taxon>Bythopirellula</taxon>
    </lineage>
</organism>
<name>A0A5B9QB29_9BACT</name>
<feature type="domain" description="PD-(D/E)XK endonuclease-like" evidence="1">
    <location>
        <begin position="24"/>
        <end position="311"/>
    </location>
</feature>
<dbReference type="InterPro" id="IPR011604">
    <property type="entry name" value="PDDEXK-like_dom_sf"/>
</dbReference>
<evidence type="ECO:0000313" key="2">
    <source>
        <dbReference type="EMBL" id="QEG36237.1"/>
    </source>
</evidence>
<reference evidence="2 3" key="1">
    <citation type="submission" date="2019-08" db="EMBL/GenBank/DDBJ databases">
        <title>Deep-cultivation of Planctomycetes and their phenomic and genomic characterization uncovers novel biology.</title>
        <authorList>
            <person name="Wiegand S."/>
            <person name="Jogler M."/>
            <person name="Boedeker C."/>
            <person name="Pinto D."/>
            <person name="Vollmers J."/>
            <person name="Rivas-Marin E."/>
            <person name="Kohn T."/>
            <person name="Peeters S.H."/>
            <person name="Heuer A."/>
            <person name="Rast P."/>
            <person name="Oberbeckmann S."/>
            <person name="Bunk B."/>
            <person name="Jeske O."/>
            <person name="Meyerdierks A."/>
            <person name="Storesund J.E."/>
            <person name="Kallscheuer N."/>
            <person name="Luecker S."/>
            <person name="Lage O.M."/>
            <person name="Pohl T."/>
            <person name="Merkel B.J."/>
            <person name="Hornburger P."/>
            <person name="Mueller R.-W."/>
            <person name="Bruemmer F."/>
            <person name="Labrenz M."/>
            <person name="Spormann A.M."/>
            <person name="Op den Camp H."/>
            <person name="Overmann J."/>
            <person name="Amann R."/>
            <person name="Jetten M.S.M."/>
            <person name="Mascher T."/>
            <person name="Medema M.H."/>
            <person name="Devos D.P."/>
            <person name="Kaster A.-K."/>
            <person name="Ovreas L."/>
            <person name="Rohde M."/>
            <person name="Galperin M.Y."/>
            <person name="Jogler C."/>
        </authorList>
    </citation>
    <scope>NUCLEOTIDE SEQUENCE [LARGE SCALE GENOMIC DNA]</scope>
    <source>
        <strain evidence="2 3">Pr1d</strain>
    </source>
</reference>
<evidence type="ECO:0000313" key="3">
    <source>
        <dbReference type="Proteomes" id="UP000323917"/>
    </source>
</evidence>
<keyword evidence="3" id="KW-1185">Reference proteome</keyword>
<dbReference type="Pfam" id="PF12705">
    <property type="entry name" value="PDDEXK_1"/>
    <property type="match status" value="1"/>
</dbReference>
<dbReference type="Proteomes" id="UP000323917">
    <property type="component" value="Chromosome"/>
</dbReference>